<comment type="caution">
    <text evidence="3">The sequence shown here is derived from an EMBL/GenBank/DDBJ whole genome shotgun (WGS) entry which is preliminary data.</text>
</comment>
<organism evidence="3 4">
    <name type="scientific">Paenibacillus allorhizosphaerae</name>
    <dbReference type="NCBI Taxonomy" id="2849866"/>
    <lineage>
        <taxon>Bacteria</taxon>
        <taxon>Bacillati</taxon>
        <taxon>Bacillota</taxon>
        <taxon>Bacilli</taxon>
        <taxon>Bacillales</taxon>
        <taxon>Paenibacillaceae</taxon>
        <taxon>Paenibacillus</taxon>
    </lineage>
</organism>
<dbReference type="RefSeq" id="WP_218101370.1">
    <property type="nucleotide sequence ID" value="NZ_CAJVCE010000017.1"/>
</dbReference>
<dbReference type="PANTHER" id="PTHR43130">
    <property type="entry name" value="ARAC-FAMILY TRANSCRIPTIONAL REGULATOR"/>
    <property type="match status" value="1"/>
</dbReference>
<keyword evidence="4" id="KW-1185">Reference proteome</keyword>
<dbReference type="Proteomes" id="UP000730618">
    <property type="component" value="Unassembled WGS sequence"/>
</dbReference>
<protein>
    <recommendedName>
        <fullName evidence="2">DJ-1/PfpI domain-containing protein</fullName>
    </recommendedName>
</protein>
<evidence type="ECO:0000313" key="4">
    <source>
        <dbReference type="Proteomes" id="UP000730618"/>
    </source>
</evidence>
<keyword evidence="1" id="KW-0812">Transmembrane</keyword>
<keyword evidence="1" id="KW-1133">Transmembrane helix</keyword>
<sequence>MKRWLLRFVVYACCFVVVVGGVAAYGFIGSQNAFWNSDREQAVPSLQNVGKLNHDPAKPTVAVVLGSENTEGLDFTIPYQMFSMTGAFNVYAVAADNGVKTLTGGLDVVPHYSFQELDALLGKSADMIAIPYMTAYDPSRNEPVREWILQHKDTTLLSICAGSDMLASTGLLNGKLSATHWQTMAVLTKKYPEVKWQIDRRYVTNDDKIVSSAGISSGIDAVLYVISQKLGEPMAAKVAKEMKYPTYHFMQNPKVEPFYLDYRYATYVLNNAFQWNKTKAGVLLYDGVEEMALASVFDIYYDTGTTTVQAISGSDRPITTKHGLTLLARHTLSGMPTVDKMIVPGTEARSRAASDIKSWNDMGNKKELQFVHADARDRFLFEVQLEDLAEQEDVLTAKHALKRLEYRAEDIHLAGKPFPLETYVNLLLTVIASMMAAFLIDRRFIKRKGKHVKNQAPSAA</sequence>
<reference evidence="3 4" key="1">
    <citation type="submission" date="2021-06" db="EMBL/GenBank/DDBJ databases">
        <authorList>
            <person name="Criscuolo A."/>
        </authorList>
    </citation>
    <scope>NUCLEOTIDE SEQUENCE [LARGE SCALE GENOMIC DNA]</scope>
    <source>
        <strain evidence="4">CIP 111802</strain>
    </source>
</reference>
<evidence type="ECO:0000259" key="2">
    <source>
        <dbReference type="Pfam" id="PF01965"/>
    </source>
</evidence>
<proteinExistence type="predicted"/>
<feature type="domain" description="DJ-1/PfpI" evidence="2">
    <location>
        <begin position="61"/>
        <end position="225"/>
    </location>
</feature>
<dbReference type="EMBL" id="CAJVCE010000017">
    <property type="protein sequence ID" value="CAG7652133.1"/>
    <property type="molecule type" value="Genomic_DNA"/>
</dbReference>
<accession>A0ABN7TQZ0</accession>
<evidence type="ECO:0000313" key="3">
    <source>
        <dbReference type="EMBL" id="CAG7652133.1"/>
    </source>
</evidence>
<evidence type="ECO:0000256" key="1">
    <source>
        <dbReference type="SAM" id="Phobius"/>
    </source>
</evidence>
<name>A0ABN7TQZ0_9BACL</name>
<feature type="transmembrane region" description="Helical" evidence="1">
    <location>
        <begin position="422"/>
        <end position="440"/>
    </location>
</feature>
<keyword evidence="1" id="KW-0472">Membrane</keyword>
<gene>
    <name evidence="3" type="ORF">PAECIP111802_05145</name>
</gene>
<dbReference type="PANTHER" id="PTHR43130:SF3">
    <property type="entry name" value="HTH-TYPE TRANSCRIPTIONAL REGULATOR RV1931C"/>
    <property type="match status" value="1"/>
</dbReference>
<dbReference type="InterPro" id="IPR002818">
    <property type="entry name" value="DJ-1/PfpI"/>
</dbReference>
<dbReference type="InterPro" id="IPR052158">
    <property type="entry name" value="INH-QAR"/>
</dbReference>
<dbReference type="Pfam" id="PF01965">
    <property type="entry name" value="DJ-1_PfpI"/>
    <property type="match status" value="1"/>
</dbReference>